<protein>
    <recommendedName>
        <fullName evidence="3">DNA phosphorothioation-dependent restriction protein DptF</fullName>
    </recommendedName>
</protein>
<reference evidence="1 2" key="1">
    <citation type="submission" date="2021-03" db="EMBL/GenBank/DDBJ databases">
        <title>Antimicrobial resistance genes in bacteria isolated from Japanese honey, and their potential for conferring macrolide and lincosamide resistance in the American foulbrood pathogen Paenibacillus larvae.</title>
        <authorList>
            <person name="Okamoto M."/>
            <person name="Kumagai M."/>
            <person name="Kanamori H."/>
            <person name="Takamatsu D."/>
        </authorList>
    </citation>
    <scope>NUCLEOTIDE SEQUENCE [LARGE SCALE GENOMIC DNA]</scope>
    <source>
        <strain evidence="1 2">J42TS3</strain>
    </source>
</reference>
<dbReference type="Proteomes" id="UP000679992">
    <property type="component" value="Unassembled WGS sequence"/>
</dbReference>
<keyword evidence="2" id="KW-1185">Reference proteome</keyword>
<evidence type="ECO:0000313" key="1">
    <source>
        <dbReference type="EMBL" id="GIP52562.1"/>
    </source>
</evidence>
<accession>A0ABQ4M997</accession>
<evidence type="ECO:0000313" key="2">
    <source>
        <dbReference type="Proteomes" id="UP000679992"/>
    </source>
</evidence>
<comment type="caution">
    <text evidence="1">The sequence shown here is derived from an EMBL/GenBank/DDBJ whole genome shotgun (WGS) entry which is preliminary data.</text>
</comment>
<evidence type="ECO:0008006" key="3">
    <source>
        <dbReference type="Google" id="ProtNLM"/>
    </source>
</evidence>
<sequence length="597" mass="70780">MEATNREYFIDVLKRCKQSSMEAVENLEQFSSFKKYMHVQRPVELELEKYINDAFTSQSAQLILVCGGVGDGKSHILSYLKDKYPFLNDSDAFYLHNDATESFSPRKTSIETLAAVLEPFSDEGLQYGGTKSIVLAINLGALNNFIDSEHGSAFSRLRDFVHKKRILESVIAEEATADDRVFKYVNFSDYHLYQLTEQGPKSDYIKGLFQKITQKTEDNPFYRAYLYDYENDRDIALRNPVIQNYELFQHEDVQDKIIDLLIQAMIKEKLIISTRGLLDFIYNILVPASMENMDHLLIKKFIQELDFRDYTSSLLPFQLFEKKDASSIHQAIHQINPTRIRTEKMDQYFIEFKSRKDGAYLFSKYIDINRLPYFAKSFLNNSPWRNPEGKEQQIYRKSLIKLFVYLYYLIPKTEHSSFTDSTYQQFMKYLYYWNKREWSKLAKLYRDDVREAIYKWNGEGNGDLIYVQIGQPQTQYYALQKLEIEPYVVRTLSLPNEILLKFLTMMHLQFKTKNSNDIAAIDIDYTLYSFLVRINKGYRPNKKDKFQFIKFVEFIEMLSEFGNNKEEIVFESKQFGKTTRYRLKYDETFDQYSFMEM</sequence>
<name>A0ABQ4M997_9BACL</name>
<gene>
    <name evidence="1" type="ORF">J42TS3_15970</name>
</gene>
<dbReference type="EMBL" id="BOSL01000004">
    <property type="protein sequence ID" value="GIP52562.1"/>
    <property type="molecule type" value="Genomic_DNA"/>
</dbReference>
<dbReference type="NCBIfam" id="TIGR03238">
    <property type="entry name" value="dnd_assoc_3"/>
    <property type="match status" value="1"/>
</dbReference>
<organism evidence="1 2">
    <name type="scientific">Paenibacillus vini</name>
    <dbReference type="NCBI Taxonomy" id="1476024"/>
    <lineage>
        <taxon>Bacteria</taxon>
        <taxon>Bacillati</taxon>
        <taxon>Bacillota</taxon>
        <taxon>Bacilli</taxon>
        <taxon>Bacillales</taxon>
        <taxon>Paenibacillaceae</taxon>
        <taxon>Paenibacillus</taxon>
    </lineage>
</organism>
<proteinExistence type="predicted"/>
<dbReference type="RefSeq" id="WP_213654328.1">
    <property type="nucleotide sequence ID" value="NZ_BOSL01000004.1"/>
</dbReference>
<dbReference type="InterPro" id="IPR017647">
    <property type="entry name" value="Dnd_assoc_3"/>
</dbReference>